<dbReference type="GO" id="GO:0005506">
    <property type="term" value="F:iron ion binding"/>
    <property type="evidence" value="ECO:0007669"/>
    <property type="project" value="InterPro"/>
</dbReference>
<dbReference type="SUPFAM" id="SSF48264">
    <property type="entry name" value="Cytochrome P450"/>
    <property type="match status" value="1"/>
</dbReference>
<evidence type="ECO:0000256" key="1">
    <source>
        <dbReference type="ARBA" id="ARBA00001971"/>
    </source>
</evidence>
<evidence type="ECO:0000313" key="9">
    <source>
        <dbReference type="Proteomes" id="UP000256964"/>
    </source>
</evidence>
<dbReference type="Gene3D" id="1.10.630.10">
    <property type="entry name" value="Cytochrome P450"/>
    <property type="match status" value="1"/>
</dbReference>
<feature type="transmembrane region" description="Helical" evidence="7">
    <location>
        <begin position="278"/>
        <end position="303"/>
    </location>
</feature>
<dbReference type="GO" id="GO:0004497">
    <property type="term" value="F:monooxygenase activity"/>
    <property type="evidence" value="ECO:0007669"/>
    <property type="project" value="InterPro"/>
</dbReference>
<dbReference type="GO" id="GO:0016705">
    <property type="term" value="F:oxidoreductase activity, acting on paired donors, with incorporation or reduction of molecular oxygen"/>
    <property type="evidence" value="ECO:0007669"/>
    <property type="project" value="InterPro"/>
</dbReference>
<proteinExistence type="inferred from homology"/>
<dbReference type="PANTHER" id="PTHR46206">
    <property type="entry name" value="CYTOCHROME P450"/>
    <property type="match status" value="1"/>
</dbReference>
<dbReference type="AlphaFoldDB" id="A0A371DDC5"/>
<dbReference type="EMBL" id="KZ857399">
    <property type="protein sequence ID" value="RDX50510.1"/>
    <property type="molecule type" value="Genomic_DNA"/>
</dbReference>
<dbReference type="InterPro" id="IPR036396">
    <property type="entry name" value="Cyt_P450_sf"/>
</dbReference>
<keyword evidence="6" id="KW-0349">Heme</keyword>
<organism evidence="8 9">
    <name type="scientific">Lentinus brumalis</name>
    <dbReference type="NCBI Taxonomy" id="2498619"/>
    <lineage>
        <taxon>Eukaryota</taxon>
        <taxon>Fungi</taxon>
        <taxon>Dikarya</taxon>
        <taxon>Basidiomycota</taxon>
        <taxon>Agaricomycotina</taxon>
        <taxon>Agaricomycetes</taxon>
        <taxon>Polyporales</taxon>
        <taxon>Polyporaceae</taxon>
        <taxon>Lentinus</taxon>
    </lineage>
</organism>
<feature type="binding site" description="axial binding residue" evidence="6">
    <location>
        <position position="433"/>
    </location>
    <ligand>
        <name>heme</name>
        <dbReference type="ChEBI" id="CHEBI:30413"/>
    </ligand>
    <ligandPart>
        <name>Fe</name>
        <dbReference type="ChEBI" id="CHEBI:18248"/>
    </ligandPart>
</feature>
<dbReference type="OrthoDB" id="1844152at2759"/>
<dbReference type="InterPro" id="IPR002401">
    <property type="entry name" value="Cyt_P450_E_grp-I"/>
</dbReference>
<dbReference type="STRING" id="139420.A0A371DDC5"/>
<keyword evidence="4" id="KW-0560">Oxidoreductase</keyword>
<evidence type="ECO:0000256" key="4">
    <source>
        <dbReference type="ARBA" id="ARBA00023002"/>
    </source>
</evidence>
<keyword evidence="7" id="KW-0472">Membrane</keyword>
<keyword evidence="9" id="KW-1185">Reference proteome</keyword>
<dbReference type="Pfam" id="PF00067">
    <property type="entry name" value="p450"/>
    <property type="match status" value="1"/>
</dbReference>
<evidence type="ECO:0000256" key="2">
    <source>
        <dbReference type="ARBA" id="ARBA00010617"/>
    </source>
</evidence>
<evidence type="ECO:0000256" key="5">
    <source>
        <dbReference type="ARBA" id="ARBA00023004"/>
    </source>
</evidence>
<protein>
    <submittedName>
        <fullName evidence="8">Cytochrome P450</fullName>
    </submittedName>
</protein>
<dbReference type="GO" id="GO:0020037">
    <property type="term" value="F:heme binding"/>
    <property type="evidence" value="ECO:0007669"/>
    <property type="project" value="InterPro"/>
</dbReference>
<keyword evidence="7" id="KW-0812">Transmembrane</keyword>
<evidence type="ECO:0000256" key="3">
    <source>
        <dbReference type="ARBA" id="ARBA00022723"/>
    </source>
</evidence>
<keyword evidence="7" id="KW-1133">Transmembrane helix</keyword>
<name>A0A371DDC5_9APHY</name>
<gene>
    <name evidence="8" type="ORF">OH76DRAFT_1348894</name>
</gene>
<keyword evidence="5 6" id="KW-0408">Iron</keyword>
<evidence type="ECO:0000313" key="8">
    <source>
        <dbReference type="EMBL" id="RDX50510.1"/>
    </source>
</evidence>
<feature type="transmembrane region" description="Helical" evidence="7">
    <location>
        <begin position="201"/>
        <end position="224"/>
    </location>
</feature>
<comment type="cofactor">
    <cofactor evidence="1 6">
        <name>heme</name>
        <dbReference type="ChEBI" id="CHEBI:30413"/>
    </cofactor>
</comment>
<comment type="similarity">
    <text evidence="2">Belongs to the cytochrome P450 family.</text>
</comment>
<keyword evidence="3 6" id="KW-0479">Metal-binding</keyword>
<dbReference type="Proteomes" id="UP000256964">
    <property type="component" value="Unassembled WGS sequence"/>
</dbReference>
<accession>A0A371DDC5</accession>
<dbReference type="PRINTS" id="PR00463">
    <property type="entry name" value="EP450I"/>
</dbReference>
<evidence type="ECO:0000256" key="6">
    <source>
        <dbReference type="PIRSR" id="PIRSR602401-1"/>
    </source>
</evidence>
<sequence length="492" mass="55753">MERSPFLLLGPVAIALYAWSVKRPRPEDIFSRPRDAYGQAFATYGPVIGVRRKGNLEYIVNHEYARHVLSCDRLFSFEQGSAAIMNLQPIMAFTKGKLFRDLQDFVRDGIVDRIDEIIYRIYPLFQRDAKEFVDLAAEGLKSGNHPSCFNHFHNTIAETTLILLLGQDYVNERNQDIIEDVSNGMAELTGQYQNFSLIGKYIPILWILYTWVKVMLISIPFGFLRKCGPAIYSDIDRYEDMLSSGMLSPKDEPRNVLFLITKTYHPSDGKRIGALRRLYIAILLLCLIFAAVHTTTVVSQWVLCQLAMRPEYLTPLREELVQVLEEDEDGKLRLTAQSLREARLMDSFIREVMRLKGDTISTMRYATCDVPLGNVIIPKGHLVTAMSTTVHENPEVFGDKPREFNGFQWAEVGKEAVMTGPAHIVFGLGRFACPGRVLAVNEIKLIVMSLIARATPTLLEGKFEVADPLNTVTQPPKGTLVFQPLEKPYLQD</sequence>
<reference evidence="8 9" key="1">
    <citation type="journal article" date="2018" name="Biotechnol. Biofuels">
        <title>Integrative visual omics of the white-rot fungus Polyporus brumalis exposes the biotechnological potential of its oxidative enzymes for delignifying raw plant biomass.</title>
        <authorList>
            <person name="Miyauchi S."/>
            <person name="Rancon A."/>
            <person name="Drula E."/>
            <person name="Hage H."/>
            <person name="Chaduli D."/>
            <person name="Favel A."/>
            <person name="Grisel S."/>
            <person name="Henrissat B."/>
            <person name="Herpoel-Gimbert I."/>
            <person name="Ruiz-Duenas F.J."/>
            <person name="Chevret D."/>
            <person name="Hainaut M."/>
            <person name="Lin J."/>
            <person name="Wang M."/>
            <person name="Pangilinan J."/>
            <person name="Lipzen A."/>
            <person name="Lesage-Meessen L."/>
            <person name="Navarro D."/>
            <person name="Riley R."/>
            <person name="Grigoriev I.V."/>
            <person name="Zhou S."/>
            <person name="Raouche S."/>
            <person name="Rosso M.N."/>
        </authorList>
    </citation>
    <scope>NUCLEOTIDE SEQUENCE [LARGE SCALE GENOMIC DNA]</scope>
    <source>
        <strain evidence="8 9">BRFM 1820</strain>
    </source>
</reference>
<evidence type="ECO:0000256" key="7">
    <source>
        <dbReference type="SAM" id="Phobius"/>
    </source>
</evidence>
<dbReference type="InterPro" id="IPR001128">
    <property type="entry name" value="Cyt_P450"/>
</dbReference>